<proteinExistence type="predicted"/>
<protein>
    <submittedName>
        <fullName evidence="1">Uncharacterized protein</fullName>
    </submittedName>
</protein>
<accession>A0ABW3BP68</accession>
<gene>
    <name evidence="1" type="ORF">ACFQZU_22930</name>
</gene>
<organism evidence="1 2">
    <name type="scientific">Streptomonospora algeriensis</name>
    <dbReference type="NCBI Taxonomy" id="995084"/>
    <lineage>
        <taxon>Bacteria</taxon>
        <taxon>Bacillati</taxon>
        <taxon>Actinomycetota</taxon>
        <taxon>Actinomycetes</taxon>
        <taxon>Streptosporangiales</taxon>
        <taxon>Nocardiopsidaceae</taxon>
        <taxon>Streptomonospora</taxon>
    </lineage>
</organism>
<name>A0ABW3BP68_9ACTN</name>
<comment type="caution">
    <text evidence="1">The sequence shown here is derived from an EMBL/GenBank/DDBJ whole genome shotgun (WGS) entry which is preliminary data.</text>
</comment>
<feature type="non-terminal residue" evidence="1">
    <location>
        <position position="255"/>
    </location>
</feature>
<dbReference type="Proteomes" id="UP001596956">
    <property type="component" value="Unassembled WGS sequence"/>
</dbReference>
<sequence length="255" mass="26785">MTTVGASALRVGGDLTVLDLSGRGTAAELCSLVKRSAVVPRVWVLPADLQRMNLGTNLGAGQRARIFASLACAADSKADIDADETLLLRLFEVLGPQISVATLIGGLRVLSTPPGDSGGDADPALGLIPADQRAELRTRCGSDRAVRERAWELERYLAPFEGVGRRAAEEPYAQVKVIATDRTLGEVSARAYGTYAVAALSELLELRATRAPAPARPWQHAIVVAGAEALPAHDLDRLGETASAAGAGLVLLFRE</sequence>
<evidence type="ECO:0000313" key="2">
    <source>
        <dbReference type="Proteomes" id="UP001596956"/>
    </source>
</evidence>
<keyword evidence="2" id="KW-1185">Reference proteome</keyword>
<reference evidence="2" key="1">
    <citation type="journal article" date="2019" name="Int. J. Syst. Evol. Microbiol.">
        <title>The Global Catalogue of Microorganisms (GCM) 10K type strain sequencing project: providing services to taxonomists for standard genome sequencing and annotation.</title>
        <authorList>
            <consortium name="The Broad Institute Genomics Platform"/>
            <consortium name="The Broad Institute Genome Sequencing Center for Infectious Disease"/>
            <person name="Wu L."/>
            <person name="Ma J."/>
        </authorList>
    </citation>
    <scope>NUCLEOTIDE SEQUENCE [LARGE SCALE GENOMIC DNA]</scope>
    <source>
        <strain evidence="2">CCUG 63369</strain>
    </source>
</reference>
<evidence type="ECO:0000313" key="1">
    <source>
        <dbReference type="EMBL" id="MFD0804149.1"/>
    </source>
</evidence>
<dbReference type="EMBL" id="JBHTHR010001399">
    <property type="protein sequence ID" value="MFD0804149.1"/>
    <property type="molecule type" value="Genomic_DNA"/>
</dbReference>